<evidence type="ECO:0000313" key="10">
    <source>
        <dbReference type="EMBL" id="OJF11435.1"/>
    </source>
</evidence>
<comment type="caution">
    <text evidence="10">The sequence shown here is derived from an EMBL/GenBank/DDBJ whole genome shotgun (WGS) entry which is preliminary data.</text>
</comment>
<dbReference type="RefSeq" id="WP_084556984.1">
    <property type="nucleotide sequence ID" value="NZ_MEIA01000335.1"/>
</dbReference>
<dbReference type="Pfam" id="PF00486">
    <property type="entry name" value="Trans_reg_C"/>
    <property type="match status" value="1"/>
</dbReference>
<dbReference type="GO" id="GO:0005829">
    <property type="term" value="C:cytosol"/>
    <property type="evidence" value="ECO:0007669"/>
    <property type="project" value="TreeGrafter"/>
</dbReference>
<evidence type="ECO:0000256" key="5">
    <source>
        <dbReference type="ARBA" id="ARBA00023163"/>
    </source>
</evidence>
<dbReference type="GO" id="GO:0032993">
    <property type="term" value="C:protein-DNA complex"/>
    <property type="evidence" value="ECO:0007669"/>
    <property type="project" value="TreeGrafter"/>
</dbReference>
<evidence type="ECO:0000256" key="7">
    <source>
        <dbReference type="PROSITE-ProRule" id="PRU01091"/>
    </source>
</evidence>
<evidence type="ECO:0000259" key="9">
    <source>
        <dbReference type="PROSITE" id="PS51755"/>
    </source>
</evidence>
<keyword evidence="2" id="KW-0902">Two-component regulatory system</keyword>
<dbReference type="InterPro" id="IPR001867">
    <property type="entry name" value="OmpR/PhoB-type_DNA-bd"/>
</dbReference>
<evidence type="ECO:0000259" key="8">
    <source>
        <dbReference type="PROSITE" id="PS50110"/>
    </source>
</evidence>
<dbReference type="GO" id="GO:0000156">
    <property type="term" value="F:phosphorelay response regulator activity"/>
    <property type="evidence" value="ECO:0007669"/>
    <property type="project" value="TreeGrafter"/>
</dbReference>
<feature type="domain" description="OmpR/PhoB-type" evidence="9">
    <location>
        <begin position="130"/>
        <end position="229"/>
    </location>
</feature>
<feature type="modified residue" description="4-aspartylphosphate" evidence="6">
    <location>
        <position position="54"/>
    </location>
</feature>
<accession>A0A1K0GQ98</accession>
<sequence>MARPRALVVEDSPEFMLLCQHLLEKEGFDVVVATDGRGAVEQAQKERPDIAILDLGLPDVDGIEVCRQIRQFTDAYIVMVTGRTDELDKVVGLSVGADDYVTKPFSPRELAARIQAMRRRPRNSAAGQSTAIREYGKLRIDPEVREVTLDGQVLELTKIEFGILDLLSSAPRRTFTRGQLLEDVWGDNWYGDDHIIDVHVGNLRKKLGESASSPRHIRTLRGVGYRFEPDPGATR</sequence>
<reference evidence="10 11" key="1">
    <citation type="submission" date="2016-09" db="EMBL/GenBank/DDBJ databases">
        <title>Couchioplanes caeruleus draft genome sequence.</title>
        <authorList>
            <person name="Sheehan J."/>
            <person name="Caffrey P."/>
        </authorList>
    </citation>
    <scope>NUCLEOTIDE SEQUENCE [LARGE SCALE GENOMIC DNA]</scope>
    <source>
        <strain evidence="10 11">DSM 43634</strain>
    </source>
</reference>
<evidence type="ECO:0000256" key="4">
    <source>
        <dbReference type="ARBA" id="ARBA00023125"/>
    </source>
</evidence>
<dbReference type="SMART" id="SM00862">
    <property type="entry name" value="Trans_reg_C"/>
    <property type="match status" value="1"/>
</dbReference>
<dbReference type="PROSITE" id="PS51755">
    <property type="entry name" value="OMPR_PHOB"/>
    <property type="match status" value="1"/>
</dbReference>
<keyword evidence="11" id="KW-1185">Reference proteome</keyword>
<dbReference type="PROSITE" id="PS50110">
    <property type="entry name" value="RESPONSE_REGULATORY"/>
    <property type="match status" value="1"/>
</dbReference>
<feature type="domain" description="Response regulatory" evidence="8">
    <location>
        <begin position="5"/>
        <end position="118"/>
    </location>
</feature>
<dbReference type="Gene3D" id="6.10.250.690">
    <property type="match status" value="1"/>
</dbReference>
<keyword evidence="4 7" id="KW-0238">DNA-binding</keyword>
<evidence type="ECO:0000313" key="11">
    <source>
        <dbReference type="Proteomes" id="UP000182486"/>
    </source>
</evidence>
<dbReference type="PANTHER" id="PTHR48111">
    <property type="entry name" value="REGULATOR OF RPOS"/>
    <property type="match status" value="1"/>
</dbReference>
<feature type="DNA-binding region" description="OmpR/PhoB-type" evidence="7">
    <location>
        <begin position="130"/>
        <end position="229"/>
    </location>
</feature>
<dbReference type="AlphaFoldDB" id="A0A1K0GQ98"/>
<name>A0A1K0GQ98_9ACTN</name>
<dbReference type="InterPro" id="IPR039420">
    <property type="entry name" value="WalR-like"/>
</dbReference>
<proteinExistence type="predicted"/>
<dbReference type="EMBL" id="MEIA01000335">
    <property type="protein sequence ID" value="OJF11435.1"/>
    <property type="molecule type" value="Genomic_DNA"/>
</dbReference>
<evidence type="ECO:0000256" key="6">
    <source>
        <dbReference type="PROSITE-ProRule" id="PRU00169"/>
    </source>
</evidence>
<dbReference type="InterPro" id="IPR011006">
    <property type="entry name" value="CheY-like_superfamily"/>
</dbReference>
<organism evidence="10 11">
    <name type="scientific">Couchioplanes caeruleus subsp. caeruleus</name>
    <dbReference type="NCBI Taxonomy" id="56427"/>
    <lineage>
        <taxon>Bacteria</taxon>
        <taxon>Bacillati</taxon>
        <taxon>Actinomycetota</taxon>
        <taxon>Actinomycetes</taxon>
        <taxon>Micromonosporales</taxon>
        <taxon>Micromonosporaceae</taxon>
        <taxon>Couchioplanes</taxon>
    </lineage>
</organism>
<evidence type="ECO:0000256" key="2">
    <source>
        <dbReference type="ARBA" id="ARBA00023012"/>
    </source>
</evidence>
<keyword evidence="5" id="KW-0804">Transcription</keyword>
<dbReference type="PANTHER" id="PTHR48111:SF4">
    <property type="entry name" value="DNA-BINDING DUAL TRANSCRIPTIONAL REGULATOR OMPR"/>
    <property type="match status" value="1"/>
</dbReference>
<evidence type="ECO:0000256" key="3">
    <source>
        <dbReference type="ARBA" id="ARBA00023015"/>
    </source>
</evidence>
<dbReference type="SMART" id="SM00448">
    <property type="entry name" value="REC"/>
    <property type="match status" value="1"/>
</dbReference>
<dbReference type="SUPFAM" id="SSF52172">
    <property type="entry name" value="CheY-like"/>
    <property type="match status" value="1"/>
</dbReference>
<evidence type="ECO:0000256" key="1">
    <source>
        <dbReference type="ARBA" id="ARBA00022553"/>
    </source>
</evidence>
<keyword evidence="1 6" id="KW-0597">Phosphoprotein</keyword>
<gene>
    <name evidence="10" type="ORF">BG844_26360</name>
</gene>
<dbReference type="Gene3D" id="3.40.50.2300">
    <property type="match status" value="1"/>
</dbReference>
<dbReference type="GO" id="GO:0006355">
    <property type="term" value="P:regulation of DNA-templated transcription"/>
    <property type="evidence" value="ECO:0007669"/>
    <property type="project" value="InterPro"/>
</dbReference>
<protein>
    <submittedName>
        <fullName evidence="10">DNA-binding response regulator</fullName>
    </submittedName>
</protein>
<dbReference type="Gene3D" id="1.10.10.10">
    <property type="entry name" value="Winged helix-like DNA-binding domain superfamily/Winged helix DNA-binding domain"/>
    <property type="match status" value="1"/>
</dbReference>
<keyword evidence="3" id="KW-0805">Transcription regulation</keyword>
<dbReference type="Pfam" id="PF00072">
    <property type="entry name" value="Response_reg"/>
    <property type="match status" value="1"/>
</dbReference>
<dbReference type="InterPro" id="IPR036388">
    <property type="entry name" value="WH-like_DNA-bd_sf"/>
</dbReference>
<dbReference type="CDD" id="cd00383">
    <property type="entry name" value="trans_reg_C"/>
    <property type="match status" value="1"/>
</dbReference>
<dbReference type="FunFam" id="1.10.10.10:FF:000018">
    <property type="entry name" value="DNA-binding response regulator ResD"/>
    <property type="match status" value="1"/>
</dbReference>
<dbReference type="InterPro" id="IPR001789">
    <property type="entry name" value="Sig_transdc_resp-reg_receiver"/>
</dbReference>
<dbReference type="Proteomes" id="UP000182486">
    <property type="component" value="Unassembled WGS sequence"/>
</dbReference>
<dbReference type="GO" id="GO:0000976">
    <property type="term" value="F:transcription cis-regulatory region binding"/>
    <property type="evidence" value="ECO:0007669"/>
    <property type="project" value="TreeGrafter"/>
</dbReference>